<dbReference type="Gene3D" id="3.40.630.30">
    <property type="match status" value="1"/>
</dbReference>
<evidence type="ECO:0000259" key="1">
    <source>
        <dbReference type="Pfam" id="PF13480"/>
    </source>
</evidence>
<evidence type="ECO:0000313" key="3">
    <source>
        <dbReference type="Proteomes" id="UP000006072"/>
    </source>
</evidence>
<dbReference type="SUPFAM" id="SSF55729">
    <property type="entry name" value="Acyl-CoA N-acyltransferases (Nat)"/>
    <property type="match status" value="1"/>
</dbReference>
<evidence type="ECO:0000313" key="2">
    <source>
        <dbReference type="EMBL" id="EJZ11665.1"/>
    </source>
</evidence>
<dbReference type="PATRIC" id="fig|1194972.3.peg.1040"/>
<dbReference type="InterPro" id="IPR038740">
    <property type="entry name" value="BioF2-like_GNAT_dom"/>
</dbReference>
<dbReference type="AlphaFoldDB" id="K0V2Q8"/>
<name>K0V2Q8_MYCVA</name>
<comment type="caution">
    <text evidence="2">The sequence shown here is derived from an EMBL/GenBank/DDBJ whole genome shotgun (WGS) entry which is preliminary data.</text>
</comment>
<dbReference type="InterPro" id="IPR016181">
    <property type="entry name" value="Acyl_CoA_acyltransferase"/>
</dbReference>
<accession>K0V2Q8</accession>
<dbReference type="Proteomes" id="UP000006072">
    <property type="component" value="Unassembled WGS sequence"/>
</dbReference>
<organism evidence="2 3">
    <name type="scientific">Mycolicibacterium vaccae ATCC 25954</name>
    <dbReference type="NCBI Taxonomy" id="1194972"/>
    <lineage>
        <taxon>Bacteria</taxon>
        <taxon>Bacillati</taxon>
        <taxon>Actinomycetota</taxon>
        <taxon>Actinomycetes</taxon>
        <taxon>Mycobacteriales</taxon>
        <taxon>Mycobacteriaceae</taxon>
        <taxon>Mycolicibacterium</taxon>
    </lineage>
</organism>
<protein>
    <submittedName>
        <fullName evidence="2">Cellulose biosynthesis protein CelD-like protein</fullName>
    </submittedName>
</protein>
<dbReference type="EMBL" id="ALQA01000007">
    <property type="protein sequence ID" value="EJZ11665.1"/>
    <property type="molecule type" value="Genomic_DNA"/>
</dbReference>
<dbReference type="RefSeq" id="WP_003930567.1">
    <property type="nucleotide sequence ID" value="NZ_JH814690.1"/>
</dbReference>
<proteinExistence type="predicted"/>
<dbReference type="eggNOG" id="COG5653">
    <property type="taxonomic scope" value="Bacteria"/>
</dbReference>
<reference evidence="2 3" key="1">
    <citation type="journal article" date="2012" name="J. Bacteriol.">
        <title>Complete Genome Sequence of Mycobacterium vaccae Type Strain ATCC 25954.</title>
        <authorList>
            <person name="Ho Y.S."/>
            <person name="Adroub S.A."/>
            <person name="Abadi M."/>
            <person name="Al Alwan B."/>
            <person name="Alkhateeb R."/>
            <person name="Gao G."/>
            <person name="Ragab A."/>
            <person name="Ali S."/>
            <person name="van Soolingen D."/>
            <person name="Bitter W."/>
            <person name="Pain A."/>
            <person name="Abdallah A.M."/>
        </authorList>
    </citation>
    <scope>NUCLEOTIDE SEQUENCE [LARGE SCALE GENOMIC DNA]</scope>
    <source>
        <strain evidence="2 3">ATCC 25954</strain>
    </source>
</reference>
<dbReference type="Pfam" id="PF13480">
    <property type="entry name" value="Acetyltransf_6"/>
    <property type="match status" value="1"/>
</dbReference>
<keyword evidence="3" id="KW-1185">Reference proteome</keyword>
<dbReference type="HOGENOM" id="CLU_046277_4_0_11"/>
<sequence length="368" mass="41076">MTTTANVAFAVEPVGALDDLGREWLLLEKSAQPSFFLTWAWIGTMLETIPPTVRPLLLRGTSDGRTVALGILGDRDARRHAVVRARQWTLNATGDPDSDRVYIEHNGLLAEHAVGWSGLMEAFATTAEVDELMLPGVADPPAAAVLDSAGMLHRTESIPSFAVALADLASSRGDIATILSSNARSQLRRAMRRLEPLTLEAPADTDEALNYFSTLKDLHIPWFVRRGKVHAFVDPSFERFHRRLIERSFADQGVELLRVRSGERILGVLYNFRTGARVYAYQSGFVEPEDKERPGVIAHALAIRRAWEQGAEVYDFMAGENRLKTSFSNRTESLNWTTIQKPRLRFRAERTARRLKDHYRGASPGEPG</sequence>
<gene>
    <name evidence="2" type="ORF">MVAC_05132</name>
</gene>
<feature type="domain" description="BioF2-like acetyltransferase" evidence="1">
    <location>
        <begin position="181"/>
        <end position="324"/>
    </location>
</feature>